<dbReference type="Proteomes" id="UP000075230">
    <property type="component" value="Unassembled WGS sequence"/>
</dbReference>
<accession>A0A146G069</accession>
<dbReference type="RefSeq" id="XP_041547763.1">
    <property type="nucleotide sequence ID" value="XM_041683509.1"/>
</dbReference>
<reference evidence="2" key="3">
    <citation type="submission" date="2021-01" db="EMBL/GenBank/DDBJ databases">
        <authorList>
            <consortium name="Aspergillus luchuensis mut. kawachii IFO 4304 genome sequencing consortium"/>
            <person name="Kazuki M."/>
            <person name="Futagami T."/>
        </authorList>
    </citation>
    <scope>NUCLEOTIDE SEQUENCE</scope>
    <source>
        <strain evidence="2">IFO 4308</strain>
    </source>
</reference>
<evidence type="ECO:0000313" key="3">
    <source>
        <dbReference type="EMBL" id="GAT30532.1"/>
    </source>
</evidence>
<dbReference type="Proteomes" id="UP000661280">
    <property type="component" value="Chromosome 7"/>
</dbReference>
<protein>
    <submittedName>
        <fullName evidence="3">Similar to An12g10840</fullName>
    </submittedName>
</protein>
<reference evidence="4" key="2">
    <citation type="submission" date="2016-02" db="EMBL/GenBank/DDBJ databases">
        <title>Genome sequencing of Aspergillus luchuensis NBRC 4314.</title>
        <authorList>
            <person name="Yamada O."/>
        </authorList>
    </citation>
    <scope>NUCLEOTIDE SEQUENCE [LARGE SCALE GENOMIC DNA]</scope>
    <source>
        <strain evidence="4">RIB 2604</strain>
    </source>
</reference>
<dbReference type="VEuPathDB" id="FungiDB:ASPFODRAFT_211322"/>
<name>A0A146G069_ASPKA</name>
<organism evidence="3 4">
    <name type="scientific">Aspergillus kawachii</name>
    <name type="common">White koji mold</name>
    <name type="synonym">Aspergillus awamori var. kawachi</name>
    <dbReference type="NCBI Taxonomy" id="1069201"/>
    <lineage>
        <taxon>Eukaryota</taxon>
        <taxon>Fungi</taxon>
        <taxon>Dikarya</taxon>
        <taxon>Ascomycota</taxon>
        <taxon>Pezizomycotina</taxon>
        <taxon>Eurotiomycetes</taxon>
        <taxon>Eurotiomycetidae</taxon>
        <taxon>Eurotiales</taxon>
        <taxon>Aspergillaceae</taxon>
        <taxon>Aspergillus</taxon>
        <taxon>Aspergillus subgen. Circumdati</taxon>
    </lineage>
</organism>
<evidence type="ECO:0000313" key="4">
    <source>
        <dbReference type="Proteomes" id="UP000075230"/>
    </source>
</evidence>
<evidence type="ECO:0000313" key="5">
    <source>
        <dbReference type="Proteomes" id="UP000661280"/>
    </source>
</evidence>
<keyword evidence="5" id="KW-1185">Reference proteome</keyword>
<reference evidence="2" key="4">
    <citation type="submission" date="2021-02" db="EMBL/GenBank/DDBJ databases">
        <title>Aspergillus luchuensis mut. kawachii IFO 4304 genome sequence.</title>
        <authorList>
            <person name="Mori K."/>
            <person name="Kadooka C."/>
            <person name="Goto M."/>
            <person name="Futagami T."/>
        </authorList>
    </citation>
    <scope>NUCLEOTIDE SEQUENCE</scope>
    <source>
        <strain evidence="2">IFO 4308</strain>
    </source>
</reference>
<evidence type="ECO:0000313" key="2">
    <source>
        <dbReference type="EMBL" id="BCS04001.1"/>
    </source>
</evidence>
<evidence type="ECO:0000256" key="1">
    <source>
        <dbReference type="SAM" id="MobiDB-lite"/>
    </source>
</evidence>
<dbReference type="KEGG" id="aluc:AKAW2_70879S"/>
<dbReference type="EMBL" id="AP024431">
    <property type="protein sequence ID" value="BCS04001.1"/>
    <property type="molecule type" value="Genomic_DNA"/>
</dbReference>
<feature type="compositionally biased region" description="Low complexity" evidence="1">
    <location>
        <begin position="117"/>
        <end position="132"/>
    </location>
</feature>
<dbReference type="EMBL" id="BCWF01000034">
    <property type="protein sequence ID" value="GAT30532.1"/>
    <property type="molecule type" value="Genomic_DNA"/>
</dbReference>
<feature type="region of interest" description="Disordered" evidence="1">
    <location>
        <begin position="107"/>
        <end position="134"/>
    </location>
</feature>
<proteinExistence type="predicted"/>
<dbReference type="GeneID" id="64965322"/>
<dbReference type="OrthoDB" id="4484359at2759"/>
<reference evidence="3 4" key="1">
    <citation type="journal article" date="2016" name="DNA Res.">
        <title>Genome sequence of Aspergillus luchuensis NBRC 4314.</title>
        <authorList>
            <person name="Yamada O."/>
            <person name="Machida M."/>
            <person name="Hosoyama A."/>
            <person name="Goto M."/>
            <person name="Takahashi T."/>
            <person name="Futagami T."/>
            <person name="Yamagata Y."/>
            <person name="Takeuchi M."/>
            <person name="Kobayashi T."/>
            <person name="Koike H."/>
            <person name="Abe K."/>
            <person name="Asai K."/>
            <person name="Arita M."/>
            <person name="Fujita N."/>
            <person name="Fukuda K."/>
            <person name="Higa K."/>
            <person name="Horikawa H."/>
            <person name="Ishikawa T."/>
            <person name="Jinno K."/>
            <person name="Kato Y."/>
            <person name="Kirimura K."/>
            <person name="Mizutani O."/>
            <person name="Nakasone K."/>
            <person name="Sano M."/>
            <person name="Shiraishi Y."/>
            <person name="Tsukahara M."/>
            <person name="Gomi K."/>
        </authorList>
    </citation>
    <scope>NUCLEOTIDE SEQUENCE [LARGE SCALE GENOMIC DNA]</scope>
    <source>
        <strain evidence="3 4">RIB 2604</strain>
    </source>
</reference>
<dbReference type="AlphaFoldDB" id="A0A146G069"/>
<sequence length="227" mass="24611">MDASSCHATYNINRRKSRLSNQISKSLCFCGGGGGSSSSPPELHALSINDEPGVEAILRHFSTGMAFWKRLRTCRPCLEAHSDRVLDMIGNVVGFLSNNVTDAAVTSAEGAERHSRSSNGIGSSSSSSSIGSAPQTFIQPRVPVVAPSSPSLAAALENLPPMALGRFTLDSQQGVTLIRFIFRRILRQIASVLDEMQQMEVSQRFPSERELATYLISVLQLLEAMER</sequence>
<gene>
    <name evidence="2" type="ORF">AKAW2_70879S</name>
    <name evidence="3" type="ORF">RIB2604_03500890</name>
</gene>